<organism evidence="2 3">
    <name type="scientific">Nocardiopsis endophytica</name>
    <dbReference type="NCBI Taxonomy" id="3018445"/>
    <lineage>
        <taxon>Bacteria</taxon>
        <taxon>Bacillati</taxon>
        <taxon>Actinomycetota</taxon>
        <taxon>Actinomycetes</taxon>
        <taxon>Streptosporangiales</taxon>
        <taxon>Nocardiopsidaceae</taxon>
        <taxon>Nocardiopsis</taxon>
    </lineage>
</organism>
<gene>
    <name evidence="2" type="ORF">O4J56_00030</name>
</gene>
<reference evidence="2 3" key="1">
    <citation type="submission" date="2023-01" db="EMBL/GenBank/DDBJ databases">
        <title>Draft genome sequence of Nocardiopsis sp. RSe5-2 isolated from halophytes.</title>
        <authorList>
            <person name="Duangmal K."/>
            <person name="Chantavorakit T."/>
        </authorList>
    </citation>
    <scope>NUCLEOTIDE SEQUENCE [LARGE SCALE GENOMIC DNA]</scope>
    <source>
        <strain evidence="2 3">RSe5-2</strain>
    </source>
</reference>
<dbReference type="RefSeq" id="WP_270682925.1">
    <property type="nucleotide sequence ID" value="NZ_JAQFWQ010000001.1"/>
</dbReference>
<proteinExistence type="predicted"/>
<feature type="region of interest" description="Disordered" evidence="1">
    <location>
        <begin position="1"/>
        <end position="32"/>
    </location>
</feature>
<evidence type="ECO:0008006" key="4">
    <source>
        <dbReference type="Google" id="ProtNLM"/>
    </source>
</evidence>
<comment type="caution">
    <text evidence="2">The sequence shown here is derived from an EMBL/GenBank/DDBJ whole genome shotgun (WGS) entry which is preliminary data.</text>
</comment>
<evidence type="ECO:0000313" key="3">
    <source>
        <dbReference type="Proteomes" id="UP001527866"/>
    </source>
</evidence>
<sequence>MSSSDSAENGTPQNGAPPPAELAERVRSAQATDDDLRSAFAAIDRHDIPDEAAGELINAIARASRAPELLPELSRSLRETRSPGRAILLIRALRRHGGLPGIVSDLLRISEGSDWDPERQAWAVAVSTLAQHAAATGDTALRERLGSLAKDSGLTDDDVAWVQRCLAKTEPGTGR</sequence>
<protein>
    <recommendedName>
        <fullName evidence="4">HEAT repeat domain-containing protein</fullName>
    </recommendedName>
</protein>
<accession>A0ABT4TX62</accession>
<dbReference type="EMBL" id="JAQFWQ010000001">
    <property type="protein sequence ID" value="MDA2809016.1"/>
    <property type="molecule type" value="Genomic_DNA"/>
</dbReference>
<keyword evidence="3" id="KW-1185">Reference proteome</keyword>
<evidence type="ECO:0000313" key="2">
    <source>
        <dbReference type="EMBL" id="MDA2809016.1"/>
    </source>
</evidence>
<dbReference type="Proteomes" id="UP001527866">
    <property type="component" value="Unassembled WGS sequence"/>
</dbReference>
<feature type="compositionally biased region" description="Polar residues" evidence="1">
    <location>
        <begin position="1"/>
        <end position="14"/>
    </location>
</feature>
<evidence type="ECO:0000256" key="1">
    <source>
        <dbReference type="SAM" id="MobiDB-lite"/>
    </source>
</evidence>
<name>A0ABT4TX62_9ACTN</name>